<evidence type="ECO:0008006" key="5">
    <source>
        <dbReference type="Google" id="ProtNLM"/>
    </source>
</evidence>
<organism evidence="3 4">
    <name type="scientific">Secundilactobacillus paracollinoides</name>
    <dbReference type="NCBI Taxonomy" id="240427"/>
    <lineage>
        <taxon>Bacteria</taxon>
        <taxon>Bacillati</taxon>
        <taxon>Bacillota</taxon>
        <taxon>Bacilli</taxon>
        <taxon>Lactobacillales</taxon>
        <taxon>Lactobacillaceae</taxon>
        <taxon>Secundilactobacillus</taxon>
    </lineage>
</organism>
<dbReference type="InterPro" id="IPR014973">
    <property type="entry name" value="DUF1835"/>
</dbReference>
<evidence type="ECO:0000259" key="2">
    <source>
        <dbReference type="Pfam" id="PF12395"/>
    </source>
</evidence>
<evidence type="ECO:0000259" key="1">
    <source>
        <dbReference type="Pfam" id="PF08874"/>
    </source>
</evidence>
<feature type="domain" description="DUF3658" evidence="2">
    <location>
        <begin position="148"/>
        <end position="238"/>
    </location>
</feature>
<proteinExistence type="predicted"/>
<dbReference type="EMBL" id="CP014924">
    <property type="protein sequence ID" value="ANZ66441.1"/>
    <property type="molecule type" value="Genomic_DNA"/>
</dbReference>
<evidence type="ECO:0000313" key="3">
    <source>
        <dbReference type="EMBL" id="ANZ66441.1"/>
    </source>
</evidence>
<dbReference type="Pfam" id="PF12395">
    <property type="entry name" value="DUF3658"/>
    <property type="match status" value="1"/>
</dbReference>
<dbReference type="InterPro" id="IPR022123">
    <property type="entry name" value="DUF3658"/>
</dbReference>
<protein>
    <recommendedName>
        <fullName evidence="5">DUF1835 domain-containing protein</fullName>
    </recommendedName>
</protein>
<name>A0A1B2IWN3_9LACO</name>
<accession>A0A1B2IWN3</accession>
<dbReference type="RefSeq" id="WP_065937537.1">
    <property type="nucleotide sequence ID" value="NZ_CP014924.1"/>
</dbReference>
<evidence type="ECO:0000313" key="4">
    <source>
        <dbReference type="Proteomes" id="UP000093267"/>
    </source>
</evidence>
<dbReference type="Pfam" id="PF08874">
    <property type="entry name" value="DUF1835"/>
    <property type="match status" value="1"/>
</dbReference>
<reference evidence="3 4" key="1">
    <citation type="submission" date="2016-03" db="EMBL/GenBank/DDBJ databases">
        <title>Pediococcus and Lactobacillus from brewery environment - whole genome sequencing and assembly.</title>
        <authorList>
            <person name="Behr J."/>
            <person name="Geissler A.J."/>
            <person name="Vogel R.F."/>
        </authorList>
    </citation>
    <scope>NUCLEOTIDE SEQUENCE [LARGE SCALE GENOMIC DNA]</scope>
    <source>
        <strain evidence="3 4">TMW 1.1995</strain>
    </source>
</reference>
<feature type="domain" description="DUF1835" evidence="1">
    <location>
        <begin position="2"/>
        <end position="113"/>
    </location>
</feature>
<gene>
    <name evidence="3" type="ORF">AYR63_04360</name>
</gene>
<dbReference type="OrthoDB" id="1654031at2"/>
<sequence length="246" mass="28150">MIDLTFNDDFADTLHQKLKVPVISLQLDLQIGNLHRLRSPLDPFWQLKAKYETNATSAQLVATIHQQLARLRKTTDAGEALRVWWSDTADDVLGLMWLCNRLADTQLPVVQVKVPLTEPNYQNRDVLMQFATLGEIDPSMLPGYLEGALPLSHSIQQTYSYRWRALASDNAPLRVNLNGHVVSVPETFYDGALQQVMLKTRLTPVSFAKRRRIVGETLSTYPIGVPGWWYAYRLDFLNDYSKIKRH</sequence>
<dbReference type="Proteomes" id="UP000093267">
    <property type="component" value="Chromosome"/>
</dbReference>
<keyword evidence="4" id="KW-1185">Reference proteome</keyword>
<dbReference type="STRING" id="240427.AYR62_13130"/>
<dbReference type="AlphaFoldDB" id="A0A1B2IWN3"/>